<dbReference type="EMBL" id="CP038013">
    <property type="protein sequence ID" value="QBQ08094.1"/>
    <property type="molecule type" value="Genomic_DNA"/>
</dbReference>
<dbReference type="AlphaFoldDB" id="A0A4P7AI14"/>
<dbReference type="Proteomes" id="UP000294309">
    <property type="component" value="Chromosome"/>
</dbReference>
<evidence type="ECO:0000256" key="1">
    <source>
        <dbReference type="SAM" id="Phobius"/>
    </source>
</evidence>
<sequence>MESLMKKHKKLLIFICASFLSPIIKSFIPFITIILFMTILFNLAKLIFFNIKSHLKKSSYYFIIFF</sequence>
<keyword evidence="1" id="KW-0472">Membrane</keyword>
<gene>
    <name evidence="2" type="ORF">SGLAD_v1c08950</name>
</gene>
<evidence type="ECO:0000313" key="3">
    <source>
        <dbReference type="Proteomes" id="UP000294309"/>
    </source>
</evidence>
<protein>
    <submittedName>
        <fullName evidence="2">Uncharacterized protein</fullName>
    </submittedName>
</protein>
<proteinExistence type="predicted"/>
<organism evidence="2 3">
    <name type="scientific">Spiroplasma gladiatoris</name>
    <dbReference type="NCBI Taxonomy" id="2143"/>
    <lineage>
        <taxon>Bacteria</taxon>
        <taxon>Bacillati</taxon>
        <taxon>Mycoplasmatota</taxon>
        <taxon>Mollicutes</taxon>
        <taxon>Entomoplasmatales</taxon>
        <taxon>Spiroplasmataceae</taxon>
        <taxon>Spiroplasma</taxon>
    </lineage>
</organism>
<name>A0A4P7AI14_9MOLU</name>
<feature type="transmembrane region" description="Helical" evidence="1">
    <location>
        <begin position="30"/>
        <end position="51"/>
    </location>
</feature>
<reference evidence="2 3" key="1">
    <citation type="submission" date="2019-03" db="EMBL/GenBank/DDBJ databases">
        <title>Complete genome sequence of Spiroplasma gladiatoris TG-1 (DSM 22552).</title>
        <authorList>
            <person name="Lin Y.-C."/>
            <person name="Chou L."/>
            <person name="Kuo C.-H."/>
        </authorList>
    </citation>
    <scope>NUCLEOTIDE SEQUENCE [LARGE SCALE GENOMIC DNA]</scope>
    <source>
        <strain evidence="2 3">TG-1</strain>
    </source>
</reference>
<dbReference type="KEGG" id="sgq:SGLAD_v1c08950"/>
<keyword evidence="3" id="KW-1185">Reference proteome</keyword>
<keyword evidence="1" id="KW-0812">Transmembrane</keyword>
<keyword evidence="1" id="KW-1133">Transmembrane helix</keyword>
<evidence type="ECO:0000313" key="2">
    <source>
        <dbReference type="EMBL" id="QBQ08094.1"/>
    </source>
</evidence>
<accession>A0A4P7AI14</accession>